<proteinExistence type="predicted"/>
<sequence>MAQADVAKWQIQRRRCPGSYQGGGEMSLPSHDPILPLDLALPCPAFIKYAAEIAHAASVPVSVHLDHCLKPSDADLALECAFDSIMVDGSMYDEEGNIKYVKSVVDRAKGKGITVEAELGRMEGGEDGLPTMDLESVLTDPDMATDFVKKTGIHFLAPSFGNVHGPYPAGGAEKHWRLDRLEKIHAALGDATPLVLHGTHPLSDKMVQVGMARGMVKVNQNRNIRNGYHKYIAENCNKVELTTLQVEAVEEYSKGVERLMVEVFDSAGKA</sequence>
<protein>
    <submittedName>
        <fullName evidence="1">Uncharacterized protein</fullName>
    </submittedName>
</protein>
<name>A0ACA9UJ76_BIOOC</name>
<dbReference type="Proteomes" id="UP000836387">
    <property type="component" value="Unassembled WGS sequence"/>
</dbReference>
<gene>
    <name evidence="1" type="ORF">CRV2_00019049</name>
</gene>
<dbReference type="EMBL" id="CADEHS020000527">
    <property type="protein sequence ID" value="CAG9953476.1"/>
    <property type="molecule type" value="Genomic_DNA"/>
</dbReference>
<keyword evidence="2" id="KW-1185">Reference proteome</keyword>
<evidence type="ECO:0000313" key="1">
    <source>
        <dbReference type="EMBL" id="CAG9953476.1"/>
    </source>
</evidence>
<accession>A0ACA9UJ76</accession>
<evidence type="ECO:0000313" key="2">
    <source>
        <dbReference type="Proteomes" id="UP000836387"/>
    </source>
</evidence>
<reference evidence="1" key="2">
    <citation type="submission" date="2021-10" db="EMBL/GenBank/DDBJ databases">
        <authorList>
            <person name="Piombo E."/>
        </authorList>
    </citation>
    <scope>NUCLEOTIDE SEQUENCE</scope>
</reference>
<reference evidence="1" key="1">
    <citation type="submission" date="2020-04" db="EMBL/GenBank/DDBJ databases">
        <authorList>
            <person name="Broberg M."/>
        </authorList>
    </citation>
    <scope>NUCLEOTIDE SEQUENCE</scope>
</reference>
<comment type="caution">
    <text evidence="1">The sequence shown here is derived from an EMBL/GenBank/DDBJ whole genome shotgun (WGS) entry which is preliminary data.</text>
</comment>
<organism evidence="1 2">
    <name type="scientific">Clonostachys rosea f. rosea IK726</name>
    <dbReference type="NCBI Taxonomy" id="1349383"/>
    <lineage>
        <taxon>Eukaryota</taxon>
        <taxon>Fungi</taxon>
        <taxon>Dikarya</taxon>
        <taxon>Ascomycota</taxon>
        <taxon>Pezizomycotina</taxon>
        <taxon>Sordariomycetes</taxon>
        <taxon>Hypocreomycetidae</taxon>
        <taxon>Hypocreales</taxon>
        <taxon>Bionectriaceae</taxon>
        <taxon>Clonostachys</taxon>
    </lineage>
</organism>